<dbReference type="InterPro" id="IPR000412">
    <property type="entry name" value="ABC_2_transport"/>
</dbReference>
<dbReference type="PRINTS" id="PR00164">
    <property type="entry name" value="ABC2TRNSPORT"/>
</dbReference>
<evidence type="ECO:0000313" key="7">
    <source>
        <dbReference type="EMBL" id="RAQ95783.1"/>
    </source>
</evidence>
<dbReference type="RefSeq" id="WP_223258271.1">
    <property type="nucleotide sequence ID" value="NZ_MCIF01000002.1"/>
</dbReference>
<dbReference type="PANTHER" id="PTHR43229">
    <property type="entry name" value="NODULATION PROTEIN J"/>
    <property type="match status" value="1"/>
</dbReference>
<dbReference type="PIRSF" id="PIRSF006648">
    <property type="entry name" value="DrrB"/>
    <property type="match status" value="1"/>
</dbReference>
<comment type="subcellular location">
    <subcellularLocation>
        <location evidence="5">Cell membrane</location>
        <topology evidence="5">Multi-pass membrane protein</topology>
    </subcellularLocation>
    <subcellularLocation>
        <location evidence="1">Membrane</location>
        <topology evidence="1">Multi-pass membrane protein</topology>
    </subcellularLocation>
</comment>
<feature type="transmembrane region" description="Helical" evidence="5">
    <location>
        <begin position="91"/>
        <end position="115"/>
    </location>
</feature>
<feature type="transmembrane region" description="Helical" evidence="5">
    <location>
        <begin position="46"/>
        <end position="71"/>
    </location>
</feature>
<keyword evidence="4 5" id="KW-0472">Membrane</keyword>
<gene>
    <name evidence="7" type="ORF">A4R35_09570</name>
</gene>
<keyword evidence="3 5" id="KW-1133">Transmembrane helix</keyword>
<reference evidence="7 8" key="1">
    <citation type="submission" date="2016-08" db="EMBL/GenBank/DDBJ databases">
        <title>Analysis of Carbohydrate Active Enzymes in Thermogemmatispora T81 Reveals Carbohydrate Degradation Ability.</title>
        <authorList>
            <person name="Tomazini A."/>
            <person name="Lal S."/>
            <person name="Stott M."/>
            <person name="Henrissat B."/>
            <person name="Polikarpov I."/>
            <person name="Sparling R."/>
            <person name="Levin D.B."/>
        </authorList>
    </citation>
    <scope>NUCLEOTIDE SEQUENCE [LARGE SCALE GENOMIC DNA]</scope>
    <source>
        <strain evidence="7 8">T81</strain>
    </source>
</reference>
<accession>A0A328VJG8</accession>
<sequence length="302" mass="33326">MATTVVTPQPVRMEQSLTPINGPFRRNLNTIVIIWYREVLRFVRDWIRIITSLAQPLMFLFIFGSGLSSSLNVVGSQANLPPGTPTLDFRTFLFPGVLSMTVLFTSIFSAISIVWDREFGFLREMLVAPISRTSLVLGKALGGSTIAMLQGTIMLIFAPLVGVNLSVGLVVKLMLEMLLLAFSLTSLGIVIASRMKSMEGFQMIMQFFLMPMFFLSGALFPLRNLPGWLAFLTKINPVTYGVDPLRQAVLRALNLPQFVLDALGLGVKVFDTTLSTSVELLIVAILGLIFIVWGALAFNKQD</sequence>
<dbReference type="EMBL" id="MCIF01000002">
    <property type="protein sequence ID" value="RAQ95783.1"/>
    <property type="molecule type" value="Genomic_DNA"/>
</dbReference>
<feature type="transmembrane region" description="Helical" evidence="5">
    <location>
        <begin position="173"/>
        <end position="192"/>
    </location>
</feature>
<feature type="transmembrane region" description="Helical" evidence="5">
    <location>
        <begin position="136"/>
        <end position="161"/>
    </location>
</feature>
<dbReference type="InterPro" id="IPR047817">
    <property type="entry name" value="ABC2_TM_bact-type"/>
</dbReference>
<evidence type="ECO:0000256" key="2">
    <source>
        <dbReference type="ARBA" id="ARBA00022692"/>
    </source>
</evidence>
<comment type="similarity">
    <text evidence="5">Belongs to the ABC-2 integral membrane protein family.</text>
</comment>
<evidence type="ECO:0000313" key="8">
    <source>
        <dbReference type="Proteomes" id="UP000248706"/>
    </source>
</evidence>
<keyword evidence="5" id="KW-1003">Cell membrane</keyword>
<feature type="domain" description="ABC transmembrane type-2" evidence="6">
    <location>
        <begin position="47"/>
        <end position="301"/>
    </location>
</feature>
<evidence type="ECO:0000259" key="6">
    <source>
        <dbReference type="PROSITE" id="PS51012"/>
    </source>
</evidence>
<dbReference type="PROSITE" id="PS51012">
    <property type="entry name" value="ABC_TM2"/>
    <property type="match status" value="1"/>
</dbReference>
<proteinExistence type="inferred from homology"/>
<dbReference type="GO" id="GO:0043190">
    <property type="term" value="C:ATP-binding cassette (ABC) transporter complex"/>
    <property type="evidence" value="ECO:0007669"/>
    <property type="project" value="InterPro"/>
</dbReference>
<dbReference type="Proteomes" id="UP000248706">
    <property type="component" value="Unassembled WGS sequence"/>
</dbReference>
<dbReference type="AlphaFoldDB" id="A0A328VJG8"/>
<comment type="caution">
    <text evidence="7">The sequence shown here is derived from an EMBL/GenBank/DDBJ whole genome shotgun (WGS) entry which is preliminary data.</text>
</comment>
<dbReference type="PANTHER" id="PTHR43229:SF2">
    <property type="entry name" value="NODULATION PROTEIN J"/>
    <property type="match status" value="1"/>
</dbReference>
<keyword evidence="2 5" id="KW-0812">Transmembrane</keyword>
<evidence type="ECO:0000256" key="3">
    <source>
        <dbReference type="ARBA" id="ARBA00022989"/>
    </source>
</evidence>
<dbReference type="InterPro" id="IPR051784">
    <property type="entry name" value="Nod_factor_ABC_transporter"/>
</dbReference>
<feature type="transmembrane region" description="Helical" evidence="5">
    <location>
        <begin position="204"/>
        <end position="222"/>
    </location>
</feature>
<organism evidence="7 8">
    <name type="scientific">Thermogemmatispora tikiterensis</name>
    <dbReference type="NCBI Taxonomy" id="1825093"/>
    <lineage>
        <taxon>Bacteria</taxon>
        <taxon>Bacillati</taxon>
        <taxon>Chloroflexota</taxon>
        <taxon>Ktedonobacteria</taxon>
        <taxon>Thermogemmatisporales</taxon>
        <taxon>Thermogemmatisporaceae</taxon>
        <taxon>Thermogemmatispora</taxon>
    </lineage>
</organism>
<dbReference type="InterPro" id="IPR013525">
    <property type="entry name" value="ABC2_TM"/>
</dbReference>
<evidence type="ECO:0000256" key="5">
    <source>
        <dbReference type="RuleBase" id="RU361157"/>
    </source>
</evidence>
<keyword evidence="8" id="KW-1185">Reference proteome</keyword>
<keyword evidence="5" id="KW-0813">Transport</keyword>
<name>A0A328VJG8_9CHLR</name>
<feature type="transmembrane region" description="Helical" evidence="5">
    <location>
        <begin position="280"/>
        <end position="298"/>
    </location>
</feature>
<protein>
    <recommendedName>
        <fullName evidence="5">Transport permease protein</fullName>
    </recommendedName>
</protein>
<evidence type="ECO:0000256" key="4">
    <source>
        <dbReference type="ARBA" id="ARBA00023136"/>
    </source>
</evidence>
<dbReference type="GO" id="GO:0140359">
    <property type="term" value="F:ABC-type transporter activity"/>
    <property type="evidence" value="ECO:0007669"/>
    <property type="project" value="InterPro"/>
</dbReference>
<evidence type="ECO:0000256" key="1">
    <source>
        <dbReference type="ARBA" id="ARBA00004141"/>
    </source>
</evidence>
<dbReference type="Pfam" id="PF01061">
    <property type="entry name" value="ABC2_membrane"/>
    <property type="match status" value="1"/>
</dbReference>